<dbReference type="Gene3D" id="2.30.42.10">
    <property type="match status" value="2"/>
</dbReference>
<name>A0A517Y8H9_9BACT</name>
<reference evidence="2 3" key="1">
    <citation type="submission" date="2019-02" db="EMBL/GenBank/DDBJ databases">
        <title>Deep-cultivation of Planctomycetes and their phenomic and genomic characterization uncovers novel biology.</title>
        <authorList>
            <person name="Wiegand S."/>
            <person name="Jogler M."/>
            <person name="Boedeker C."/>
            <person name="Pinto D."/>
            <person name="Vollmers J."/>
            <person name="Rivas-Marin E."/>
            <person name="Kohn T."/>
            <person name="Peeters S.H."/>
            <person name="Heuer A."/>
            <person name="Rast P."/>
            <person name="Oberbeckmann S."/>
            <person name="Bunk B."/>
            <person name="Jeske O."/>
            <person name="Meyerdierks A."/>
            <person name="Storesund J.E."/>
            <person name="Kallscheuer N."/>
            <person name="Luecker S."/>
            <person name="Lage O.M."/>
            <person name="Pohl T."/>
            <person name="Merkel B.J."/>
            <person name="Hornburger P."/>
            <person name="Mueller R.-W."/>
            <person name="Bruemmer F."/>
            <person name="Labrenz M."/>
            <person name="Spormann A.M."/>
            <person name="Op den Camp H."/>
            <person name="Overmann J."/>
            <person name="Amann R."/>
            <person name="Jetten M.S.M."/>
            <person name="Mascher T."/>
            <person name="Medema M.H."/>
            <person name="Devos D.P."/>
            <person name="Kaster A.-K."/>
            <person name="Ovreas L."/>
            <person name="Rohde M."/>
            <person name="Galperin M.Y."/>
            <person name="Jogler C."/>
        </authorList>
    </citation>
    <scope>NUCLEOTIDE SEQUENCE [LARGE SCALE GENOMIC DNA]</scope>
    <source>
        <strain evidence="2 3">ETA_A8</strain>
    </source>
</reference>
<dbReference type="PROSITE" id="PS50106">
    <property type="entry name" value="PDZ"/>
    <property type="match status" value="2"/>
</dbReference>
<dbReference type="InterPro" id="IPR036034">
    <property type="entry name" value="PDZ_sf"/>
</dbReference>
<evidence type="ECO:0000259" key="1">
    <source>
        <dbReference type="PROSITE" id="PS50106"/>
    </source>
</evidence>
<dbReference type="Pfam" id="PF00595">
    <property type="entry name" value="PDZ"/>
    <property type="match status" value="1"/>
</dbReference>
<dbReference type="SUPFAM" id="SSF53187">
    <property type="entry name" value="Zn-dependent exopeptidases"/>
    <property type="match status" value="1"/>
</dbReference>
<keyword evidence="2" id="KW-0031">Aminopeptidase</keyword>
<dbReference type="PANTHER" id="PTHR12147">
    <property type="entry name" value="METALLOPEPTIDASE M28 FAMILY MEMBER"/>
    <property type="match status" value="1"/>
</dbReference>
<keyword evidence="2" id="KW-0645">Protease</keyword>
<dbReference type="InterPro" id="IPR001478">
    <property type="entry name" value="PDZ"/>
</dbReference>
<dbReference type="KEGG" id="aagg:ETAA8_16040"/>
<dbReference type="Pfam" id="PF04389">
    <property type="entry name" value="Peptidase_M28"/>
    <property type="match status" value="1"/>
</dbReference>
<proteinExistence type="predicted"/>
<dbReference type="Gene3D" id="3.40.630.10">
    <property type="entry name" value="Zn peptidases"/>
    <property type="match status" value="1"/>
</dbReference>
<sequence>MTIRKTPGNWHRFAARAFFAAAATVGLEFAGLPPIQAEDARAKAAALMAADSITKEELKELVDVLADDTFEGREAGSRGGHASGNYLAQRFAELKLQPAGDKDTFFQGFRVSSRNILGMMEGSDEKLKHEVIIIGAHYDHVGYGRPGNSYGPFGLIHNGADDNASGVAGLLEVAEGLNLLPVRPRRSIMFALWDAEEAGLIGSRYWLSTPTVELSRIKAKINADMIGRLRNERVEIYGSRTAAGLRRLVSEQNQHVGLNLDFTWKMKEDSDHWPFYARSIPTLMFHTGLHDNYHRPSDDTHLLNVDGIREVSRLMTLTLIELANADSATPFRELSKRESPEVQLQKEQPARASQPRFGVSWRIAKDAPTIITSITPGSPADQAGMKVGDQLLSYNGQPVPDEQLFRLQLLASAGECIFEVKRAGEELPLELKVNPAGAPIRVGITWREDDGEPGVMLLSQIVPGSAADVGGLKLKDRIYALNGQSFANGAEFSGLLSTAEAPLNFLVERTGKLQTVRIEPLPSGRAPQPQ</sequence>
<dbReference type="InterPro" id="IPR007484">
    <property type="entry name" value="Peptidase_M28"/>
</dbReference>
<dbReference type="GO" id="GO:0008235">
    <property type="term" value="F:metalloexopeptidase activity"/>
    <property type="evidence" value="ECO:0007669"/>
    <property type="project" value="InterPro"/>
</dbReference>
<dbReference type="InterPro" id="IPR045175">
    <property type="entry name" value="M28_fam"/>
</dbReference>
<feature type="domain" description="PDZ" evidence="1">
    <location>
        <begin position="428"/>
        <end position="511"/>
    </location>
</feature>
<accession>A0A517Y8H9</accession>
<dbReference type="GO" id="GO:0006508">
    <property type="term" value="P:proteolysis"/>
    <property type="evidence" value="ECO:0007669"/>
    <property type="project" value="InterPro"/>
</dbReference>
<dbReference type="EC" id="3.4.11.24" evidence="2"/>
<dbReference type="GO" id="GO:0004177">
    <property type="term" value="F:aminopeptidase activity"/>
    <property type="evidence" value="ECO:0007669"/>
    <property type="project" value="UniProtKB-KW"/>
</dbReference>
<dbReference type="SUPFAM" id="SSF50156">
    <property type="entry name" value="PDZ domain-like"/>
    <property type="match status" value="2"/>
</dbReference>
<dbReference type="AlphaFoldDB" id="A0A517Y8H9"/>
<organism evidence="2 3">
    <name type="scientific">Anatilimnocola aggregata</name>
    <dbReference type="NCBI Taxonomy" id="2528021"/>
    <lineage>
        <taxon>Bacteria</taxon>
        <taxon>Pseudomonadati</taxon>
        <taxon>Planctomycetota</taxon>
        <taxon>Planctomycetia</taxon>
        <taxon>Pirellulales</taxon>
        <taxon>Pirellulaceae</taxon>
        <taxon>Anatilimnocola</taxon>
    </lineage>
</organism>
<dbReference type="Pfam" id="PF17820">
    <property type="entry name" value="PDZ_6"/>
    <property type="match status" value="1"/>
</dbReference>
<keyword evidence="2" id="KW-0378">Hydrolase</keyword>
<gene>
    <name evidence="2" type="ORF">ETAA8_16040</name>
</gene>
<dbReference type="EMBL" id="CP036274">
    <property type="protein sequence ID" value="QDU26526.1"/>
    <property type="molecule type" value="Genomic_DNA"/>
</dbReference>
<feature type="domain" description="PDZ" evidence="1">
    <location>
        <begin position="341"/>
        <end position="399"/>
    </location>
</feature>
<evidence type="ECO:0000313" key="3">
    <source>
        <dbReference type="Proteomes" id="UP000315017"/>
    </source>
</evidence>
<keyword evidence="3" id="KW-1185">Reference proteome</keyword>
<protein>
    <submittedName>
        <fullName evidence="2">Aminopeptidase S</fullName>
        <ecNumber evidence="2">3.4.11.24</ecNumber>
    </submittedName>
</protein>
<dbReference type="RefSeq" id="WP_145087194.1">
    <property type="nucleotide sequence ID" value="NZ_CP036274.1"/>
</dbReference>
<dbReference type="Proteomes" id="UP000315017">
    <property type="component" value="Chromosome"/>
</dbReference>
<dbReference type="InterPro" id="IPR041489">
    <property type="entry name" value="PDZ_6"/>
</dbReference>
<dbReference type="OrthoDB" id="9762302at2"/>
<dbReference type="PANTHER" id="PTHR12147:SF26">
    <property type="entry name" value="PEPTIDASE M28 DOMAIN-CONTAINING PROTEIN"/>
    <property type="match status" value="1"/>
</dbReference>
<evidence type="ECO:0000313" key="2">
    <source>
        <dbReference type="EMBL" id="QDU26526.1"/>
    </source>
</evidence>
<dbReference type="SMART" id="SM00228">
    <property type="entry name" value="PDZ"/>
    <property type="match status" value="2"/>
</dbReference>